<dbReference type="EMBL" id="BPLQ01002964">
    <property type="protein sequence ID" value="GIX96745.1"/>
    <property type="molecule type" value="Genomic_DNA"/>
</dbReference>
<sequence length="288" mass="33227">MAKSHLIKGAKKLTRLSSDVKQKILGLGPANRDKKNSIETRGTFKGTDKKTRCVEWSRITRNCLGYYCVQNHDQNFFLGQDYSLDQQKYKEELIDHEDTIEKIKGKIESLGLITNCPTHYCNANNTLTQNHPKKFYAELILKPAKMRLNHEDSFQKPNKRHTIRSSTLSEKSFRLLIQNKFDNICEAKGHVALWKGFPKFPKVQPRRGKNIAKGTYQNSTVFKSNYITSSKTFAQMLSGTPLLVTIKILPPTSKLRKSQLTHLTFLLRWLYFPTLMKTLPRLKTLPKP</sequence>
<evidence type="ECO:0000313" key="2">
    <source>
        <dbReference type="Proteomes" id="UP001054837"/>
    </source>
</evidence>
<evidence type="ECO:0000313" key="1">
    <source>
        <dbReference type="EMBL" id="GIX96745.1"/>
    </source>
</evidence>
<gene>
    <name evidence="1" type="ORF">CDAR_591691</name>
</gene>
<organism evidence="1 2">
    <name type="scientific">Caerostris darwini</name>
    <dbReference type="NCBI Taxonomy" id="1538125"/>
    <lineage>
        <taxon>Eukaryota</taxon>
        <taxon>Metazoa</taxon>
        <taxon>Ecdysozoa</taxon>
        <taxon>Arthropoda</taxon>
        <taxon>Chelicerata</taxon>
        <taxon>Arachnida</taxon>
        <taxon>Araneae</taxon>
        <taxon>Araneomorphae</taxon>
        <taxon>Entelegynae</taxon>
        <taxon>Araneoidea</taxon>
        <taxon>Araneidae</taxon>
        <taxon>Caerostris</taxon>
    </lineage>
</organism>
<protein>
    <submittedName>
        <fullName evidence="1">Uncharacterized protein</fullName>
    </submittedName>
</protein>
<name>A0AAV4PI11_9ARAC</name>
<keyword evidence="2" id="KW-1185">Reference proteome</keyword>
<dbReference type="Proteomes" id="UP001054837">
    <property type="component" value="Unassembled WGS sequence"/>
</dbReference>
<dbReference type="AlphaFoldDB" id="A0AAV4PI11"/>
<reference evidence="1 2" key="1">
    <citation type="submission" date="2021-06" db="EMBL/GenBank/DDBJ databases">
        <title>Caerostris darwini draft genome.</title>
        <authorList>
            <person name="Kono N."/>
            <person name="Arakawa K."/>
        </authorList>
    </citation>
    <scope>NUCLEOTIDE SEQUENCE [LARGE SCALE GENOMIC DNA]</scope>
</reference>
<accession>A0AAV4PI11</accession>
<comment type="caution">
    <text evidence="1">The sequence shown here is derived from an EMBL/GenBank/DDBJ whole genome shotgun (WGS) entry which is preliminary data.</text>
</comment>
<proteinExistence type="predicted"/>